<dbReference type="EMBL" id="CBTK010000303">
    <property type="protein sequence ID" value="CDH47559.1"/>
    <property type="molecule type" value="Genomic_DNA"/>
</dbReference>
<dbReference type="Proteomes" id="UP000019184">
    <property type="component" value="Unassembled WGS sequence"/>
</dbReference>
<evidence type="ECO:0000313" key="1">
    <source>
        <dbReference type="EMBL" id="CDH47559.1"/>
    </source>
</evidence>
<reference evidence="1 2" key="1">
    <citation type="journal article" date="2014" name="ISME J.">
        <title>Candidatus Competibacter-lineage genomes retrieved from metagenomes reveal functional metabolic diversity.</title>
        <authorList>
            <person name="McIlroy S.J."/>
            <person name="Albertsen M."/>
            <person name="Andresen E.K."/>
            <person name="Saunders A.M."/>
            <person name="Kristiansen R."/>
            <person name="Stokholm-Bjerregaard M."/>
            <person name="Nielsen K.L."/>
            <person name="Nielsen P.H."/>
        </authorList>
    </citation>
    <scope>NUCLEOTIDE SEQUENCE [LARGE SCALE GENOMIC DNA]</scope>
    <source>
        <strain evidence="1 2">Run_B_J11</strain>
    </source>
</reference>
<organism evidence="1 2">
    <name type="scientific">Candidatus Contendobacter odensis Run_B_J11</name>
    <dbReference type="NCBI Taxonomy" id="1400861"/>
    <lineage>
        <taxon>Bacteria</taxon>
        <taxon>Pseudomonadati</taxon>
        <taxon>Pseudomonadota</taxon>
        <taxon>Gammaproteobacteria</taxon>
        <taxon>Candidatus Competibacteraceae</taxon>
        <taxon>Candidatus Contendibacter</taxon>
    </lineage>
</organism>
<dbReference type="AlphaFoldDB" id="A0A7U7J5N3"/>
<dbReference type="RefSeq" id="WP_154725054.1">
    <property type="nucleotide sequence ID" value="NZ_CBTK010000303.1"/>
</dbReference>
<sequence>MMKSSLRSADFTPDVDPDAEVAAWLALFETLTAAKQRSVIHHITGRDRDELRATYGLAPLA</sequence>
<keyword evidence="2" id="KW-1185">Reference proteome</keyword>
<proteinExistence type="predicted"/>
<gene>
    <name evidence="1" type="ORF">BN874_840022</name>
</gene>
<name>A0A7U7J5N3_9GAMM</name>
<accession>A0A7U7J5N3</accession>
<evidence type="ECO:0000313" key="2">
    <source>
        <dbReference type="Proteomes" id="UP000019184"/>
    </source>
</evidence>
<protein>
    <submittedName>
        <fullName evidence="1">Uncharacterized protein</fullName>
    </submittedName>
</protein>
<comment type="caution">
    <text evidence="1">The sequence shown here is derived from an EMBL/GenBank/DDBJ whole genome shotgun (WGS) entry which is preliminary data.</text>
</comment>